<sequence>MTCIKLILLIWASIVLNVHNYELPSIIRIGAIFDEKDILSRTAFEYAVKKINENSRIFPQNTKIIYQIGNESSRDSFQIGNVSSHDSYTAYRIACNQFRQGIAAIFTGYLTPALEYVGTLTSLLHIPFFISSPDRQNKVDIYNLNVYPHYSVMSMAFNDVIQYQQWDELTIIFENPQNLLYLQDLLKLAGDRRLMKVTVRQLRGKPEKWLPLLKQLQATGASKFLVDVSTDQLDKFFEQVIIFNRFSGTLLSFCININALVEYVKLNELHVRRLSCDTEEQWNVYGFAFTSFLKQ</sequence>
<proteinExistence type="predicted"/>
<comment type="caution">
    <text evidence="7">The sequence shown here is derived from an EMBL/GenBank/DDBJ whole genome shotgun (WGS) entry which is preliminary data.</text>
</comment>
<evidence type="ECO:0000256" key="4">
    <source>
        <dbReference type="ARBA" id="ARBA00023136"/>
    </source>
</evidence>
<feature type="signal peptide" evidence="5">
    <location>
        <begin position="1"/>
        <end position="20"/>
    </location>
</feature>
<gene>
    <name evidence="7" type="ORF">OVA965_LOCUS30526</name>
    <name evidence="8" type="ORF">TMI583_LOCUS31333</name>
</gene>
<accession>A0A8S2EY75</accession>
<evidence type="ECO:0000256" key="1">
    <source>
        <dbReference type="ARBA" id="ARBA00004370"/>
    </source>
</evidence>
<dbReference type="Proteomes" id="UP000682733">
    <property type="component" value="Unassembled WGS sequence"/>
</dbReference>
<dbReference type="AlphaFoldDB" id="A0A8S2EY75"/>
<keyword evidence="2" id="KW-0812">Transmembrane</keyword>
<dbReference type="EMBL" id="CAJOBA010043880">
    <property type="protein sequence ID" value="CAF4156078.1"/>
    <property type="molecule type" value="Genomic_DNA"/>
</dbReference>
<reference evidence="7" key="1">
    <citation type="submission" date="2021-02" db="EMBL/GenBank/DDBJ databases">
        <authorList>
            <person name="Nowell W R."/>
        </authorList>
    </citation>
    <scope>NUCLEOTIDE SEQUENCE</scope>
</reference>
<dbReference type="Pfam" id="PF01094">
    <property type="entry name" value="ANF_receptor"/>
    <property type="match status" value="1"/>
</dbReference>
<dbReference type="InterPro" id="IPR028082">
    <property type="entry name" value="Peripla_BP_I"/>
</dbReference>
<dbReference type="EMBL" id="CAJNOK010022245">
    <property type="protein sequence ID" value="CAF1345054.1"/>
    <property type="molecule type" value="Genomic_DNA"/>
</dbReference>
<keyword evidence="5" id="KW-0732">Signal</keyword>
<evidence type="ECO:0000256" key="5">
    <source>
        <dbReference type="SAM" id="SignalP"/>
    </source>
</evidence>
<feature type="non-terminal residue" evidence="7">
    <location>
        <position position="295"/>
    </location>
</feature>
<protein>
    <recommendedName>
        <fullName evidence="6">Receptor ligand binding region domain-containing protein</fullName>
    </recommendedName>
</protein>
<feature type="chain" id="PRO_5035707470" description="Receptor ligand binding region domain-containing protein" evidence="5">
    <location>
        <begin position="21"/>
        <end position="295"/>
    </location>
</feature>
<evidence type="ECO:0000313" key="8">
    <source>
        <dbReference type="EMBL" id="CAF4156078.1"/>
    </source>
</evidence>
<evidence type="ECO:0000313" key="7">
    <source>
        <dbReference type="EMBL" id="CAF1345054.1"/>
    </source>
</evidence>
<keyword evidence="4" id="KW-0472">Membrane</keyword>
<dbReference type="GO" id="GO:0016020">
    <property type="term" value="C:membrane"/>
    <property type="evidence" value="ECO:0007669"/>
    <property type="project" value="UniProtKB-SubCell"/>
</dbReference>
<comment type="subcellular location">
    <subcellularLocation>
        <location evidence="1">Membrane</location>
    </subcellularLocation>
</comment>
<dbReference type="Proteomes" id="UP000677228">
    <property type="component" value="Unassembled WGS sequence"/>
</dbReference>
<evidence type="ECO:0000259" key="6">
    <source>
        <dbReference type="Pfam" id="PF01094"/>
    </source>
</evidence>
<dbReference type="InterPro" id="IPR001828">
    <property type="entry name" value="ANF_lig-bd_rcpt"/>
</dbReference>
<keyword evidence="3" id="KW-1133">Transmembrane helix</keyword>
<feature type="domain" description="Receptor ligand binding region" evidence="6">
    <location>
        <begin position="41"/>
        <end position="240"/>
    </location>
</feature>
<organism evidence="7 9">
    <name type="scientific">Didymodactylos carnosus</name>
    <dbReference type="NCBI Taxonomy" id="1234261"/>
    <lineage>
        <taxon>Eukaryota</taxon>
        <taxon>Metazoa</taxon>
        <taxon>Spiralia</taxon>
        <taxon>Gnathifera</taxon>
        <taxon>Rotifera</taxon>
        <taxon>Eurotatoria</taxon>
        <taxon>Bdelloidea</taxon>
        <taxon>Philodinida</taxon>
        <taxon>Philodinidae</taxon>
        <taxon>Didymodactylos</taxon>
    </lineage>
</organism>
<dbReference type="Gene3D" id="3.40.50.2300">
    <property type="match status" value="2"/>
</dbReference>
<evidence type="ECO:0000256" key="2">
    <source>
        <dbReference type="ARBA" id="ARBA00022692"/>
    </source>
</evidence>
<evidence type="ECO:0000256" key="3">
    <source>
        <dbReference type="ARBA" id="ARBA00022989"/>
    </source>
</evidence>
<evidence type="ECO:0000313" key="9">
    <source>
        <dbReference type="Proteomes" id="UP000677228"/>
    </source>
</evidence>
<name>A0A8S2EY75_9BILA</name>
<dbReference type="SUPFAM" id="SSF53822">
    <property type="entry name" value="Periplasmic binding protein-like I"/>
    <property type="match status" value="1"/>
</dbReference>